<dbReference type="PROSITE" id="PS50082">
    <property type="entry name" value="WD_REPEATS_2"/>
    <property type="match status" value="3"/>
</dbReference>
<protein>
    <recommendedName>
        <fullName evidence="4">NACHT domain-containing protein</fullName>
    </recommendedName>
</protein>
<dbReference type="Gene3D" id="2.130.10.10">
    <property type="entry name" value="YVTN repeat-like/Quinoprotein amine dehydrogenase"/>
    <property type="match status" value="3"/>
</dbReference>
<dbReference type="Gene3D" id="3.40.50.300">
    <property type="entry name" value="P-loop containing nucleotide triphosphate hydrolases"/>
    <property type="match status" value="1"/>
</dbReference>
<evidence type="ECO:0000256" key="3">
    <source>
        <dbReference type="PROSITE-ProRule" id="PRU00221"/>
    </source>
</evidence>
<dbReference type="Pfam" id="PF00400">
    <property type="entry name" value="WD40"/>
    <property type="match status" value="3"/>
</dbReference>
<evidence type="ECO:0000313" key="6">
    <source>
        <dbReference type="Proteomes" id="UP000054821"/>
    </source>
</evidence>
<organism evidence="5 6">
    <name type="scientific">Trichoderma gamsii</name>
    <dbReference type="NCBI Taxonomy" id="398673"/>
    <lineage>
        <taxon>Eukaryota</taxon>
        <taxon>Fungi</taxon>
        <taxon>Dikarya</taxon>
        <taxon>Ascomycota</taxon>
        <taxon>Pezizomycotina</taxon>
        <taxon>Sordariomycetes</taxon>
        <taxon>Hypocreomycetidae</taxon>
        <taxon>Hypocreales</taxon>
        <taxon>Hypocreaceae</taxon>
        <taxon>Trichoderma</taxon>
    </lineage>
</organism>
<feature type="domain" description="NACHT" evidence="4">
    <location>
        <begin position="88"/>
        <end position="232"/>
    </location>
</feature>
<dbReference type="InterPro" id="IPR027417">
    <property type="entry name" value="P-loop_NTPase"/>
</dbReference>
<keyword evidence="2" id="KW-0677">Repeat</keyword>
<sequence>MTSTREVTGNTFGNDATVLLGDLINNVINVSTDPSAADTAFLQDISKTNPVDDKKRILESKGPLIYDSYRWILAHKEFRKWRDKQKNGVFWVKGDPGKGKTMLLCGIIEDFENNCKLQGKLVYFFCQGTDTRLNTATAIIRGLIYSVLRQNQGLLSSIQEQVKKEPRGYLEGTNAWVALSRIFTTITQDPCMADSTFIIDALDECQHQESRKSLFNLIMDTSSHIKWLVSSRNEKEIEHALKSIDNRLILELQSNAGHVSSAVDTYIDRCARDIEALEGDDDLREKTVNILKTKANGTFLWVTLVVQQLRGAGRPHIERILEEMPEDLESLYDEIMERSKKGWKNDTEACLIFLATVTAAERPLHIDELYLFTSSQLIGTKVRYLPSDIEYLAKACGSFITIMDKTIYFIHQSVKDYMAHKGAISIFPRGIERQHSKMFEISLNVLDKVLRCDIYNVRTPGEHVDEVAPPNPNPLASKAYCCAFWIEHLSHCRQPRLFQDGGILHTFLKEKYLNWLEAMVLLKLLPQAVIAIQRLRDLITSYYTMDGNSNRTYEPPHARKRGQIGHDRWLADTVMPEGKPDILVNSERNETLELTRDVYRLVSSHRAIIEAYPLQIYASALIFSPSESISRKLLEAEQCPKWIVSKPKMKSNWSPCIQTIGDYEYAVGSVAISPDNTMLAAIAYGKKAKVWNLISGVCLHTFETELVMEVVFSPHSTQLALIAIEKVEIWDLITGTRIKTMEGYFQSASFCTDGTHLALMGDTTLEIHNLATSEDFHTHTTHPSELVLATVFPSDCAQLNSEFLNGVVGSHCTEADTGAPVFTDRIFHAKVVVYNPETDTMKVLDLATGKCLQATVMAKEVAGRDELALSPDGMRLALASHGAIDIWDLATSSCLQTIGDPCLKKKAMMFSADGLRLASTREKEIKIWDIATGTCLQTLLGHTEEVYTLAFSPDGLRLASGSGDCTIKIWDLAAKSSPDITTYSKCQDRIDFVAFSPDGRWIALGLRDETIRIWDTAARAFQWTMKTSYSFEGIAFSPDSMQLATAEGAYDYRSFGDRFTGARFRTLKSKPYSSRNTQPASRSPDGFIKIWDLTSGTCLYTIENDRFVDLWIEFSPSNTPPGGRSFRPGDTYTTIWGLLTGVYPHEDISELTGRKHEELDSHLSKQVEMPLVYFSQGQQLRYNDELPMLSLSKNKDWILKSNKPLLWLPPDCRPQLDEAYVDWRQPVGVYKNHIVIVDKYNNWLHFEFNFDKLGN</sequence>
<keyword evidence="1 3" id="KW-0853">WD repeat</keyword>
<comment type="caution">
    <text evidence="5">The sequence shown here is derived from an EMBL/GenBank/DDBJ whole genome shotgun (WGS) entry which is preliminary data.</text>
</comment>
<dbReference type="PRINTS" id="PR00320">
    <property type="entry name" value="GPROTEINBRPT"/>
</dbReference>
<feature type="repeat" description="WD" evidence="3">
    <location>
        <begin position="983"/>
        <end position="1015"/>
    </location>
</feature>
<evidence type="ECO:0000256" key="1">
    <source>
        <dbReference type="ARBA" id="ARBA00022574"/>
    </source>
</evidence>
<proteinExistence type="predicted"/>
<reference evidence="5 6" key="1">
    <citation type="journal article" date="2016" name="Genome Announc.">
        <title>Draft Whole-Genome Sequence of Trichoderma gamsii T6085, a Promising Biocontrol Agent of Fusarium Head Blight on Wheat.</title>
        <authorList>
            <person name="Baroncelli R."/>
            <person name="Zapparata A."/>
            <person name="Piaggeschi G."/>
            <person name="Sarrocco S."/>
            <person name="Vannacci G."/>
        </authorList>
    </citation>
    <scope>NUCLEOTIDE SEQUENCE [LARGE SCALE GENOMIC DNA]</scope>
    <source>
        <strain evidence="5 6">T6085</strain>
    </source>
</reference>
<dbReference type="AlphaFoldDB" id="A0A2P4ZPY4"/>
<dbReference type="EMBL" id="JPDN02000014">
    <property type="protein sequence ID" value="PON26370.1"/>
    <property type="molecule type" value="Genomic_DNA"/>
</dbReference>
<evidence type="ECO:0000259" key="4">
    <source>
        <dbReference type="PROSITE" id="PS50837"/>
    </source>
</evidence>
<dbReference type="InterPro" id="IPR001680">
    <property type="entry name" value="WD40_rpt"/>
</dbReference>
<dbReference type="SMART" id="SM00320">
    <property type="entry name" value="WD40"/>
    <property type="match status" value="6"/>
</dbReference>
<gene>
    <name evidence="5" type="ORF">TGAM01_v204846</name>
</gene>
<dbReference type="PROSITE" id="PS00678">
    <property type="entry name" value="WD_REPEATS_1"/>
    <property type="match status" value="1"/>
</dbReference>
<evidence type="ECO:0000313" key="5">
    <source>
        <dbReference type="EMBL" id="PON26370.1"/>
    </source>
</evidence>
<dbReference type="PANTHER" id="PTHR10039">
    <property type="entry name" value="AMELOGENIN"/>
    <property type="match status" value="1"/>
</dbReference>
<dbReference type="RefSeq" id="XP_024405752.1">
    <property type="nucleotide sequence ID" value="XM_024549522.1"/>
</dbReference>
<dbReference type="SUPFAM" id="SSF52540">
    <property type="entry name" value="P-loop containing nucleoside triphosphate hydrolases"/>
    <property type="match status" value="1"/>
</dbReference>
<accession>A0A2P4ZPY4</accession>
<dbReference type="InterPro" id="IPR011047">
    <property type="entry name" value="Quinoprotein_ADH-like_sf"/>
</dbReference>
<dbReference type="CDD" id="cd00200">
    <property type="entry name" value="WD40"/>
    <property type="match status" value="1"/>
</dbReference>
<dbReference type="PROSITE" id="PS50837">
    <property type="entry name" value="NACHT"/>
    <property type="match status" value="1"/>
</dbReference>
<dbReference type="GeneID" id="36347547"/>
<feature type="repeat" description="WD" evidence="3">
    <location>
        <begin position="939"/>
        <end position="972"/>
    </location>
</feature>
<evidence type="ECO:0000256" key="2">
    <source>
        <dbReference type="ARBA" id="ARBA00022737"/>
    </source>
</evidence>
<feature type="repeat" description="WD" evidence="3">
    <location>
        <begin position="1080"/>
        <end position="1101"/>
    </location>
</feature>
<dbReference type="SUPFAM" id="SSF50998">
    <property type="entry name" value="Quinoprotein alcohol dehydrogenase-like"/>
    <property type="match status" value="1"/>
</dbReference>
<name>A0A2P4ZPY4_9HYPO</name>
<keyword evidence="6" id="KW-1185">Reference proteome</keyword>
<dbReference type="STRING" id="398673.A0A2P4ZPY4"/>
<dbReference type="PROSITE" id="PS50294">
    <property type="entry name" value="WD_REPEATS_REGION"/>
    <property type="match status" value="2"/>
</dbReference>
<dbReference type="Proteomes" id="UP000054821">
    <property type="component" value="Unassembled WGS sequence"/>
</dbReference>
<dbReference type="InterPro" id="IPR015943">
    <property type="entry name" value="WD40/YVTN_repeat-like_dom_sf"/>
</dbReference>
<dbReference type="InterPro" id="IPR020472">
    <property type="entry name" value="WD40_PAC1"/>
</dbReference>
<dbReference type="InterPro" id="IPR056884">
    <property type="entry name" value="NPHP3-like_N"/>
</dbReference>
<dbReference type="InterPro" id="IPR019775">
    <property type="entry name" value="WD40_repeat_CS"/>
</dbReference>
<dbReference type="PANTHER" id="PTHR10039:SF14">
    <property type="entry name" value="NACHT DOMAIN-CONTAINING PROTEIN"/>
    <property type="match status" value="1"/>
</dbReference>
<dbReference type="InterPro" id="IPR007111">
    <property type="entry name" value="NACHT_NTPase"/>
</dbReference>
<dbReference type="Pfam" id="PF24883">
    <property type="entry name" value="NPHP3_N"/>
    <property type="match status" value="1"/>
</dbReference>